<dbReference type="SUPFAM" id="SSF53137">
    <property type="entry name" value="Translational machinery components"/>
    <property type="match status" value="1"/>
</dbReference>
<dbReference type="VEuPathDB" id="VectorBase:ISCP_024462"/>
<keyword evidence="3" id="KW-0687">Ribonucleoprotein</keyword>
<dbReference type="PANTHER" id="PTHR11759">
    <property type="entry name" value="40S RIBOSOMAL PROTEIN S14/30S RIBOSOMAL PROTEIN S11"/>
    <property type="match status" value="1"/>
</dbReference>
<dbReference type="VEuPathDB" id="VectorBase:ISCW004120"/>
<comment type="similarity">
    <text evidence="1">Belongs to the universal ribosomal protein uS11 family.</text>
</comment>
<proteinExistence type="evidence at protein level"/>
<accession>B7PHN3</accession>
<dbReference type="EMBL" id="DS714338">
    <property type="protein sequence ID" value="EEC06105.1"/>
    <property type="molecule type" value="Genomic_DNA"/>
</dbReference>
<keyword evidence="7" id="KW-1267">Proteomics identification</keyword>
<dbReference type="STRING" id="6945.B7PHN3"/>
<reference evidence="5" key="2">
    <citation type="submission" date="2020-05" db="UniProtKB">
        <authorList>
            <consortium name="EnsemblMetazoa"/>
        </authorList>
    </citation>
    <scope>IDENTIFICATION</scope>
    <source>
        <strain evidence="5">wikel</strain>
    </source>
</reference>
<evidence type="ECO:0000313" key="6">
    <source>
        <dbReference type="Proteomes" id="UP000001555"/>
    </source>
</evidence>
<evidence type="ECO:0000256" key="1">
    <source>
        <dbReference type="ARBA" id="ARBA00006194"/>
    </source>
</evidence>
<keyword evidence="6" id="KW-1185">Reference proteome</keyword>
<sequence>MSRFKTILAASRSLSLSRTKFASVVNSLDLVAVTGSGQRALCTTCLLNKAEDRRSMMASLPKKDEGTQGDKSADIDASHLTRSMFPDEDTPNLLFDGVRFQDLPICHIKCSLNNTILALTDRTGPCCWVLILPSLKQGTEGYKNARKGTTVAAQAAALSFSSVAELRAIKNIRVIVKGLGPGRLASIKGLQMGGLNVVSITDRTPAPEKCPRPRKAKRL</sequence>
<dbReference type="Pfam" id="PF00411">
    <property type="entry name" value="Ribosomal_S11"/>
    <property type="match status" value="1"/>
</dbReference>
<evidence type="ECO:0000313" key="4">
    <source>
        <dbReference type="EMBL" id="EEC06105.1"/>
    </source>
</evidence>
<keyword evidence="2 4" id="KW-0689">Ribosomal protein</keyword>
<dbReference type="GO" id="GO:0005763">
    <property type="term" value="C:mitochondrial small ribosomal subunit"/>
    <property type="evidence" value="ECO:0000318"/>
    <property type="project" value="GO_Central"/>
</dbReference>
<dbReference type="InterPro" id="IPR036967">
    <property type="entry name" value="Ribosomal_uS11_sf"/>
</dbReference>
<evidence type="ECO:0007829" key="7">
    <source>
        <dbReference type="PeptideAtlas" id="B7PHN3"/>
    </source>
</evidence>
<name>B7PHN3_IXOSC</name>
<evidence type="ECO:0000256" key="3">
    <source>
        <dbReference type="ARBA" id="ARBA00023274"/>
    </source>
</evidence>
<dbReference type="InterPro" id="IPR001971">
    <property type="entry name" value="Ribosomal_uS11"/>
</dbReference>
<organism>
    <name type="scientific">Ixodes scapularis</name>
    <name type="common">Black-legged tick</name>
    <name type="synonym">Deer tick</name>
    <dbReference type="NCBI Taxonomy" id="6945"/>
    <lineage>
        <taxon>Eukaryota</taxon>
        <taxon>Metazoa</taxon>
        <taxon>Ecdysozoa</taxon>
        <taxon>Arthropoda</taxon>
        <taxon>Chelicerata</taxon>
        <taxon>Arachnida</taxon>
        <taxon>Acari</taxon>
        <taxon>Parasitiformes</taxon>
        <taxon>Ixodida</taxon>
        <taxon>Ixodoidea</taxon>
        <taxon>Ixodidae</taxon>
        <taxon>Ixodinae</taxon>
        <taxon>Ixodes</taxon>
    </lineage>
</organism>
<reference evidence="4 6" key="1">
    <citation type="submission" date="2008-03" db="EMBL/GenBank/DDBJ databases">
        <title>Annotation of Ixodes scapularis.</title>
        <authorList>
            <consortium name="Ixodes scapularis Genome Project Consortium"/>
            <person name="Caler E."/>
            <person name="Hannick L.I."/>
            <person name="Bidwell S."/>
            <person name="Joardar V."/>
            <person name="Thiagarajan M."/>
            <person name="Amedeo P."/>
            <person name="Galinsky K.J."/>
            <person name="Schobel S."/>
            <person name="Inman J."/>
            <person name="Hostetler J."/>
            <person name="Miller J."/>
            <person name="Hammond M."/>
            <person name="Megy K."/>
            <person name="Lawson D."/>
            <person name="Kodira C."/>
            <person name="Sutton G."/>
            <person name="Meyer J."/>
            <person name="Hill C.A."/>
            <person name="Birren B."/>
            <person name="Nene V."/>
            <person name="Collins F."/>
            <person name="Alarcon-Chaidez F."/>
            <person name="Wikel S."/>
            <person name="Strausberg R."/>
        </authorList>
    </citation>
    <scope>NUCLEOTIDE SEQUENCE [LARGE SCALE GENOMIC DNA]</scope>
    <source>
        <strain evidence="6">Wikel</strain>
        <strain evidence="4">Wikel colony</strain>
    </source>
</reference>
<gene>
    <name evidence="4" type="ORF">IscW_ISCW004120</name>
</gene>
<dbReference type="VEuPathDB" id="VectorBase:ISCI004120"/>
<dbReference type="PaxDb" id="6945-B7PHN3"/>
<evidence type="ECO:0000313" key="5">
    <source>
        <dbReference type="EnsemblMetazoa" id="ISCW004120-PA"/>
    </source>
</evidence>
<dbReference type="InParanoid" id="B7PHN3"/>
<dbReference type="Gene3D" id="3.30.420.80">
    <property type="entry name" value="Ribosomal protein S11"/>
    <property type="match status" value="1"/>
</dbReference>
<dbReference type="HOGENOM" id="CLU_072439_1_1_1"/>
<dbReference type="EnsemblMetazoa" id="ISCW004120-RA">
    <property type="protein sequence ID" value="ISCW004120-PA"/>
    <property type="gene ID" value="ISCW004120"/>
</dbReference>
<evidence type="ECO:0000256" key="2">
    <source>
        <dbReference type="ARBA" id="ARBA00022980"/>
    </source>
</evidence>
<dbReference type="GO" id="GO:0003735">
    <property type="term" value="F:structural constituent of ribosome"/>
    <property type="evidence" value="ECO:0000318"/>
    <property type="project" value="GO_Central"/>
</dbReference>
<dbReference type="EMBL" id="ABJB010473583">
    <property type="status" value="NOT_ANNOTATED_CDS"/>
    <property type="molecule type" value="Genomic_DNA"/>
</dbReference>
<dbReference type="Proteomes" id="UP000001555">
    <property type="component" value="Unassembled WGS sequence"/>
</dbReference>
<dbReference type="OrthoDB" id="1654884at2759"/>
<dbReference type="FunCoup" id="B7PHN3">
    <property type="interactions" value="359"/>
</dbReference>
<dbReference type="AlphaFoldDB" id="B7PHN3"/>
<dbReference type="HAMAP" id="MF_01310">
    <property type="entry name" value="Ribosomal_uS11"/>
    <property type="match status" value="1"/>
</dbReference>
<dbReference type="GO" id="GO:0006412">
    <property type="term" value="P:translation"/>
    <property type="evidence" value="ECO:0000318"/>
    <property type="project" value="GO_Central"/>
</dbReference>
<protein>
    <submittedName>
        <fullName evidence="4 5">Ribosomal protein S11, putative</fullName>
    </submittedName>
</protein>